<evidence type="ECO:0000313" key="5">
    <source>
        <dbReference type="EMBL" id="PTQ55088.1"/>
    </source>
</evidence>
<name>A0A2R6XXE6_9BACL</name>
<dbReference type="GO" id="GO:0016787">
    <property type="term" value="F:hydrolase activity"/>
    <property type="evidence" value="ECO:0007669"/>
    <property type="project" value="InterPro"/>
</dbReference>
<dbReference type="InterPro" id="IPR001650">
    <property type="entry name" value="Helicase_C-like"/>
</dbReference>
<evidence type="ECO:0000313" key="6">
    <source>
        <dbReference type="Proteomes" id="UP000244338"/>
    </source>
</evidence>
<evidence type="ECO:0000256" key="1">
    <source>
        <dbReference type="ARBA" id="ARBA00008007"/>
    </source>
</evidence>
<dbReference type="Proteomes" id="UP000244338">
    <property type="component" value="Unassembled WGS sequence"/>
</dbReference>
<proteinExistence type="inferred from homology"/>
<dbReference type="InterPro" id="IPR006935">
    <property type="entry name" value="Helicase/UvrB_N"/>
</dbReference>
<evidence type="ECO:0000259" key="4">
    <source>
        <dbReference type="PROSITE" id="PS51194"/>
    </source>
</evidence>
<dbReference type="PANTHER" id="PTHR47505">
    <property type="entry name" value="DNA UTILIZATION PROTEIN YHGH"/>
    <property type="match status" value="1"/>
</dbReference>
<accession>A0A2R6XXE6</accession>
<dbReference type="SUPFAM" id="SSF52540">
    <property type="entry name" value="P-loop containing nucleoside triphosphate hydrolases"/>
    <property type="match status" value="1"/>
</dbReference>
<dbReference type="Gene3D" id="3.40.50.300">
    <property type="entry name" value="P-loop containing nucleotide triphosphate hydrolases"/>
    <property type="match status" value="2"/>
</dbReference>
<evidence type="ECO:0000259" key="3">
    <source>
        <dbReference type="PROSITE" id="PS51192"/>
    </source>
</evidence>
<dbReference type="InterPro" id="IPR014001">
    <property type="entry name" value="Helicase_ATP-bd"/>
</dbReference>
<comment type="similarity">
    <text evidence="1">Belongs to the ComF/GntX family.</text>
</comment>
<feature type="region of interest" description="Disordered" evidence="2">
    <location>
        <begin position="292"/>
        <end position="331"/>
    </location>
</feature>
<dbReference type="InterPro" id="IPR051910">
    <property type="entry name" value="ComF/GntX_DNA_util-trans"/>
</dbReference>
<dbReference type="InterPro" id="IPR000836">
    <property type="entry name" value="PRTase_dom"/>
</dbReference>
<dbReference type="CDD" id="cd06223">
    <property type="entry name" value="PRTases_typeI"/>
    <property type="match status" value="1"/>
</dbReference>
<dbReference type="SUPFAM" id="SSF53271">
    <property type="entry name" value="PRTase-like"/>
    <property type="match status" value="1"/>
</dbReference>
<dbReference type="SMART" id="SM00490">
    <property type="entry name" value="HELICc"/>
    <property type="match status" value="1"/>
</dbReference>
<dbReference type="SMART" id="SM00487">
    <property type="entry name" value="DEXDc"/>
    <property type="match status" value="1"/>
</dbReference>
<dbReference type="PROSITE" id="PS51192">
    <property type="entry name" value="HELICASE_ATP_BIND_1"/>
    <property type="match status" value="1"/>
</dbReference>
<sequence length="838" mass="93040">MCEDADLYCPRCVSLGLIRGCTLMVDEVKLGENILDELNLDEDKRLQIRTRPSSIHTGDNHPQVLSTALSWMDRLTPWQQKAARSVLECIDDANAGSVHLLWAVTGAGKTEMLYPALERLLAQQKKVLWATPRRDVVLELWPRLKEAFPAVDIARLYGGADVFAEAGQLTLATTHQALLFQNYFDTIIVDEADAYPYTVEDYLQQGLMRALHAGGKMIIVTATPGIDEIRQVAAKGGRVVLVPKRYHGRPLPEPVFMESSRRGATRDAAGEISFLGEDEDVLVTDAIDDPYGSLSTNGSRRSSRSLMTGSPSLPKASTNESHRTSRPLSGIPLKRKKADNNFLLYCEEKLKQGRRLFIFVPRVADVEPVVRYLKRALPGAGYAVAGTHAKDSDRDLKVTAFRQGDVKIMVTTTILERGVTIAGSDVFVLGADAPIFDAPTLVQIAGRAGRKADDPDGTVIFWGNTLQPAIRSAIQHIRWMNDWAEKAPEGEVRSAEDMLKTYPLLKRFSPGVTRQGRGIAQEEVRSGTALTKTTPFKKLKSVARVWLPIIGRHVSRYVMRESKACLLCEKSFSVDTDHPLGALLCLDCRHKVVPPEAPLCGHCGREMNDPRLMFQGATQDAPQALSTKRSYVHDEDVCIDCKRTWLDRALDSDERYAVDSGFTSSSVLQWNRSAAQFTTDMKAALHRYKYERELALFPLFATLLRLAYLRYAKDLRLDGITFVPSNEEKDATRGFNQAAALARDLGRYTGLPVFRLLQRETGGAVQATLGRTARLKQAQSLFSYVPSSTTIEHDERFKKTSLLLIDDVYTTGGTLHACARALKDGGHETIYGLTVFRA</sequence>
<comment type="caution">
    <text evidence="5">The sequence shown here is derived from an EMBL/GenBank/DDBJ whole genome shotgun (WGS) entry which is preliminary data.</text>
</comment>
<protein>
    <submittedName>
        <fullName evidence="5">ComF operon protein A, DNA transporter ATPase</fullName>
    </submittedName>
</protein>
<dbReference type="PROSITE" id="PS51194">
    <property type="entry name" value="HELICASE_CTER"/>
    <property type="match status" value="1"/>
</dbReference>
<dbReference type="InterPro" id="IPR029057">
    <property type="entry name" value="PRTase-like"/>
</dbReference>
<dbReference type="AlphaFoldDB" id="A0A2R6XXE6"/>
<evidence type="ECO:0000256" key="2">
    <source>
        <dbReference type="SAM" id="MobiDB-lite"/>
    </source>
</evidence>
<dbReference type="Gene3D" id="3.40.50.2020">
    <property type="match status" value="1"/>
</dbReference>
<gene>
    <name evidence="5" type="ORF">BSOLF_0468</name>
</gene>
<feature type="compositionally biased region" description="Polar residues" evidence="2">
    <location>
        <begin position="293"/>
        <end position="319"/>
    </location>
</feature>
<feature type="domain" description="Helicase C-terminal" evidence="4">
    <location>
        <begin position="338"/>
        <end position="495"/>
    </location>
</feature>
<dbReference type="InterPro" id="IPR027417">
    <property type="entry name" value="P-loop_NTPase"/>
</dbReference>
<dbReference type="Pfam" id="PF04851">
    <property type="entry name" value="ResIII"/>
    <property type="match status" value="1"/>
</dbReference>
<reference evidence="6" key="1">
    <citation type="journal article" date="2018" name="Sci. Rep.">
        <title>Lignite coal burning seam in the remote Altai Mountains harbors a hydrogen-driven thermophilic microbial community.</title>
        <authorList>
            <person name="Kadnikov V.V."/>
            <person name="Mardanov A.V."/>
            <person name="Ivasenko D.A."/>
            <person name="Antsiferov D.V."/>
            <person name="Beletsky A.V."/>
            <person name="Karnachuk O.V."/>
            <person name="Ravin N.V."/>
        </authorList>
    </citation>
    <scope>NUCLEOTIDE SEQUENCE [LARGE SCALE GENOMIC DNA]</scope>
</reference>
<dbReference type="Pfam" id="PF00271">
    <property type="entry name" value="Helicase_C"/>
    <property type="match status" value="1"/>
</dbReference>
<dbReference type="EMBL" id="PEBX01000200">
    <property type="protein sequence ID" value="PTQ55088.1"/>
    <property type="molecule type" value="Genomic_DNA"/>
</dbReference>
<organism evidence="5 6">
    <name type="scientific">Candidatus Carbonibacillus altaicus</name>
    <dbReference type="NCBI Taxonomy" id="2163959"/>
    <lineage>
        <taxon>Bacteria</taxon>
        <taxon>Bacillati</taxon>
        <taxon>Bacillota</taxon>
        <taxon>Bacilli</taxon>
        <taxon>Bacillales</taxon>
        <taxon>Candidatus Carbonibacillus</taxon>
    </lineage>
</organism>
<dbReference type="GO" id="GO:0005524">
    <property type="term" value="F:ATP binding"/>
    <property type="evidence" value="ECO:0007669"/>
    <property type="project" value="InterPro"/>
</dbReference>
<dbReference type="PANTHER" id="PTHR47505:SF1">
    <property type="entry name" value="DNA UTILIZATION PROTEIN YHGH"/>
    <property type="match status" value="1"/>
</dbReference>
<feature type="domain" description="Helicase ATP-binding" evidence="3">
    <location>
        <begin position="90"/>
        <end position="242"/>
    </location>
</feature>
<dbReference type="GO" id="GO:0003677">
    <property type="term" value="F:DNA binding"/>
    <property type="evidence" value="ECO:0007669"/>
    <property type="project" value="InterPro"/>
</dbReference>